<dbReference type="EMBL" id="CP042437">
    <property type="protein sequence ID" value="QEC75086.1"/>
    <property type="molecule type" value="Genomic_DNA"/>
</dbReference>
<dbReference type="InterPro" id="IPR043148">
    <property type="entry name" value="TagF_C"/>
</dbReference>
<name>A0A5B8VXE3_9SPHI</name>
<gene>
    <name evidence="1" type="ORF">FSB76_03660</name>
</gene>
<reference evidence="1 2" key="1">
    <citation type="journal article" date="2013" name="J. Microbiol.">
        <title>Mucilaginibacter ginsenosidivorax sp. nov., with ginsenoside converting activity isolated from sediment.</title>
        <authorList>
            <person name="Kim J.K."/>
            <person name="Choi T.E."/>
            <person name="Liu Q.M."/>
            <person name="Park H.Y."/>
            <person name="Yi T.H."/>
            <person name="Yoon M.H."/>
            <person name="Kim S.C."/>
            <person name="Im W.T."/>
        </authorList>
    </citation>
    <scope>NUCLEOTIDE SEQUENCE [LARGE SCALE GENOMIC DNA]</scope>
    <source>
        <strain evidence="1 2">KHI28</strain>
    </source>
</reference>
<proteinExistence type="predicted"/>
<protein>
    <submittedName>
        <fullName evidence="1">UDP-N-acetyl glucosamine 2-epimerase</fullName>
    </submittedName>
</protein>
<dbReference type="OrthoDB" id="166868at2"/>
<dbReference type="Proteomes" id="UP000321362">
    <property type="component" value="Chromosome"/>
</dbReference>
<evidence type="ECO:0000313" key="2">
    <source>
        <dbReference type="Proteomes" id="UP000321362"/>
    </source>
</evidence>
<dbReference type="RefSeq" id="WP_147052241.1">
    <property type="nucleotide sequence ID" value="NZ_CP042437.1"/>
</dbReference>
<dbReference type="AlphaFoldDB" id="A0A5B8VXE3"/>
<dbReference type="SUPFAM" id="SSF53756">
    <property type="entry name" value="UDP-Glycosyltransferase/glycogen phosphorylase"/>
    <property type="match status" value="1"/>
</dbReference>
<accession>A0A5B8VXE3</accession>
<evidence type="ECO:0000313" key="1">
    <source>
        <dbReference type="EMBL" id="QEC75086.1"/>
    </source>
</evidence>
<sequence length="355" mass="40926">MKKILFITGSINQTTQMHQIANELPEFDCWFSQLFTDNALLNHLLAKTPIFNGTVLSRKFRLKSERYLYQNALQVDFMAQKNQYDLVVYCTDMIVPRRMRQFKTIWLQEGMIDRYTLWSKIVHTLRLPSTMCGNTSLNGASNICDVYCAASERYKQQFAAKGTNINKIVVTGIPNYDNQKQHLNNDFPHRDYVMVATTDMRETFRIENRVAFIKNAVKIAAGRPLLFKLHPNENFARAEREIRKHAPANTMIYKDGNTAHMIANCCELITQYSTVVYTGIALGKKVHSWFDINELQELAPLQNEGTSAKTIAALCREYLNHNGNKKSFDPQLAIYKHLVSGQQQQELTNQQIANW</sequence>
<keyword evidence="2" id="KW-1185">Reference proteome</keyword>
<dbReference type="KEGG" id="mgk:FSB76_03660"/>
<dbReference type="Gene3D" id="3.40.50.12580">
    <property type="match status" value="1"/>
</dbReference>
<organism evidence="1 2">
    <name type="scientific">Mucilaginibacter ginsenosidivorax</name>
    <dbReference type="NCBI Taxonomy" id="862126"/>
    <lineage>
        <taxon>Bacteria</taxon>
        <taxon>Pseudomonadati</taxon>
        <taxon>Bacteroidota</taxon>
        <taxon>Sphingobacteriia</taxon>
        <taxon>Sphingobacteriales</taxon>
        <taxon>Sphingobacteriaceae</taxon>
        <taxon>Mucilaginibacter</taxon>
    </lineage>
</organism>